<accession>A0A508SS81</accession>
<evidence type="ECO:0000313" key="3">
    <source>
        <dbReference type="EMBL" id="VIO65522.1"/>
    </source>
</evidence>
<proteinExistence type="predicted"/>
<dbReference type="Proteomes" id="UP000328092">
    <property type="component" value="Unassembled WGS sequence"/>
</dbReference>
<dbReference type="InterPro" id="IPR018637">
    <property type="entry name" value="DUF2059"/>
</dbReference>
<evidence type="ECO:0000259" key="2">
    <source>
        <dbReference type="Pfam" id="PF09832"/>
    </source>
</evidence>
<feature type="signal peptide" evidence="1">
    <location>
        <begin position="1"/>
        <end position="25"/>
    </location>
</feature>
<evidence type="ECO:0000256" key="1">
    <source>
        <dbReference type="SAM" id="SignalP"/>
    </source>
</evidence>
<organism evidence="3 4">
    <name type="scientific">Bradyrhizobium ivorense</name>
    <dbReference type="NCBI Taxonomy" id="2511166"/>
    <lineage>
        <taxon>Bacteria</taxon>
        <taxon>Pseudomonadati</taxon>
        <taxon>Pseudomonadota</taxon>
        <taxon>Alphaproteobacteria</taxon>
        <taxon>Hyphomicrobiales</taxon>
        <taxon>Nitrobacteraceae</taxon>
        <taxon>Bradyrhizobium</taxon>
    </lineage>
</organism>
<reference evidence="3" key="1">
    <citation type="submission" date="2019-02" db="EMBL/GenBank/DDBJ databases">
        <authorList>
            <person name="Pothier F.J."/>
        </authorList>
    </citation>
    <scope>NUCLEOTIDE SEQUENCE</scope>
    <source>
        <strain evidence="3">CI-1B</strain>
    </source>
</reference>
<protein>
    <recommendedName>
        <fullName evidence="2">DUF2059 domain-containing protein</fullName>
    </recommendedName>
</protein>
<dbReference type="EMBL" id="CAADFC020000004">
    <property type="protein sequence ID" value="VIO65522.1"/>
    <property type="molecule type" value="Genomic_DNA"/>
</dbReference>
<comment type="caution">
    <text evidence="3">The sequence shown here is derived from an EMBL/GenBank/DDBJ whole genome shotgun (WGS) entry which is preliminary data.</text>
</comment>
<evidence type="ECO:0000313" key="4">
    <source>
        <dbReference type="Proteomes" id="UP000328092"/>
    </source>
</evidence>
<keyword evidence="4" id="KW-1185">Reference proteome</keyword>
<dbReference type="AlphaFoldDB" id="A0A508SS81"/>
<feature type="chain" id="PRO_5021237497" description="DUF2059 domain-containing protein" evidence="1">
    <location>
        <begin position="26"/>
        <end position="170"/>
    </location>
</feature>
<dbReference type="Pfam" id="PF09832">
    <property type="entry name" value="DUF2059"/>
    <property type="match status" value="1"/>
</dbReference>
<name>A0A508SS81_9BRAD</name>
<feature type="domain" description="DUF2059" evidence="2">
    <location>
        <begin position="96"/>
        <end position="152"/>
    </location>
</feature>
<keyword evidence="1" id="KW-0732">Signal</keyword>
<sequence>MMDRLLRVTALLVVVMSLSAPLARAQTAAPAPSADALAAARELVTTIHFVDQFKALMPTLMTSLKPAIVQGRSEVERDYDALMPVMLAAFQARFSELSEAVAIVYANNFTPDDLRGLIAFYKTPVGQKFLAKSPALTQQSLLAGQKFGQSVSVELRQRMIEELRKKGHNI</sequence>
<gene>
    <name evidence="3" type="ORF">CI1B_06260</name>
</gene>